<reference evidence="4" key="1">
    <citation type="journal article" date="2022" name="Plant J.">
        <title>Strategies of tolerance reflected in two North American maple genomes.</title>
        <authorList>
            <person name="McEvoy S.L."/>
            <person name="Sezen U.U."/>
            <person name="Trouern-Trend A."/>
            <person name="McMahon S.M."/>
            <person name="Schaberg P.G."/>
            <person name="Yang J."/>
            <person name="Wegrzyn J.L."/>
            <person name="Swenson N.G."/>
        </authorList>
    </citation>
    <scope>NUCLEOTIDE SEQUENCE</scope>
    <source>
        <strain evidence="4">NS2018</strain>
    </source>
</reference>
<sequence length="177" mass="20511">MNIKFEDEVHGFWLLGTLPNSWETFRTSLSNSALDGIVTMDLAKSSVLNEEMRRKSHRSSQSEVLVTKKRGKSKSKNSKNRDRSKRKSNRFANVECYHCGKKGHIKKYCRQLKRDYKNDKRKKKKNDDSNVYDSNVDDRVYAIIDDFLIVYNDDAVNLACHETSWVIDNGVSIHSTS</sequence>
<evidence type="ECO:0000259" key="3">
    <source>
        <dbReference type="PROSITE" id="PS50158"/>
    </source>
</evidence>
<dbReference type="SUPFAM" id="SSF57756">
    <property type="entry name" value="Retrovirus zinc finger-like domains"/>
    <property type="match status" value="1"/>
</dbReference>
<dbReference type="Proteomes" id="UP001168877">
    <property type="component" value="Unassembled WGS sequence"/>
</dbReference>
<evidence type="ECO:0000256" key="1">
    <source>
        <dbReference type="PROSITE-ProRule" id="PRU00047"/>
    </source>
</evidence>
<dbReference type="Gene3D" id="4.10.60.10">
    <property type="entry name" value="Zinc finger, CCHC-type"/>
    <property type="match status" value="1"/>
</dbReference>
<organism evidence="4 5">
    <name type="scientific">Acer saccharum</name>
    <name type="common">Sugar maple</name>
    <dbReference type="NCBI Taxonomy" id="4024"/>
    <lineage>
        <taxon>Eukaryota</taxon>
        <taxon>Viridiplantae</taxon>
        <taxon>Streptophyta</taxon>
        <taxon>Embryophyta</taxon>
        <taxon>Tracheophyta</taxon>
        <taxon>Spermatophyta</taxon>
        <taxon>Magnoliopsida</taxon>
        <taxon>eudicotyledons</taxon>
        <taxon>Gunneridae</taxon>
        <taxon>Pentapetalae</taxon>
        <taxon>rosids</taxon>
        <taxon>malvids</taxon>
        <taxon>Sapindales</taxon>
        <taxon>Sapindaceae</taxon>
        <taxon>Hippocastanoideae</taxon>
        <taxon>Acereae</taxon>
        <taxon>Acer</taxon>
    </lineage>
</organism>
<keyword evidence="1" id="KW-0479">Metal-binding</keyword>
<protein>
    <recommendedName>
        <fullName evidence="3">CCHC-type domain-containing protein</fullName>
    </recommendedName>
</protein>
<keyword evidence="5" id="KW-1185">Reference proteome</keyword>
<dbReference type="InterPro" id="IPR001878">
    <property type="entry name" value="Znf_CCHC"/>
</dbReference>
<dbReference type="AlphaFoldDB" id="A0AA39W0D4"/>
<gene>
    <name evidence="4" type="ORF">LWI29_030067</name>
</gene>
<keyword evidence="1" id="KW-0863">Zinc-finger</keyword>
<name>A0AA39W0D4_ACESA</name>
<evidence type="ECO:0000313" key="4">
    <source>
        <dbReference type="EMBL" id="KAK0597943.1"/>
    </source>
</evidence>
<evidence type="ECO:0000313" key="5">
    <source>
        <dbReference type="Proteomes" id="UP001168877"/>
    </source>
</evidence>
<dbReference type="InterPro" id="IPR036875">
    <property type="entry name" value="Znf_CCHC_sf"/>
</dbReference>
<dbReference type="GO" id="GO:0008270">
    <property type="term" value="F:zinc ion binding"/>
    <property type="evidence" value="ECO:0007669"/>
    <property type="project" value="UniProtKB-KW"/>
</dbReference>
<accession>A0AA39W0D4</accession>
<dbReference type="PROSITE" id="PS50158">
    <property type="entry name" value="ZF_CCHC"/>
    <property type="match status" value="1"/>
</dbReference>
<proteinExistence type="predicted"/>
<evidence type="ECO:0000256" key="2">
    <source>
        <dbReference type="SAM" id="MobiDB-lite"/>
    </source>
</evidence>
<feature type="domain" description="CCHC-type" evidence="3">
    <location>
        <begin position="96"/>
        <end position="111"/>
    </location>
</feature>
<comment type="caution">
    <text evidence="4">The sequence shown here is derived from an EMBL/GenBank/DDBJ whole genome shotgun (WGS) entry which is preliminary data.</text>
</comment>
<feature type="compositionally biased region" description="Basic residues" evidence="2">
    <location>
        <begin position="67"/>
        <end position="88"/>
    </location>
</feature>
<dbReference type="GO" id="GO:0003676">
    <property type="term" value="F:nucleic acid binding"/>
    <property type="evidence" value="ECO:0007669"/>
    <property type="project" value="InterPro"/>
</dbReference>
<feature type="region of interest" description="Disordered" evidence="2">
    <location>
        <begin position="49"/>
        <end position="88"/>
    </location>
</feature>
<keyword evidence="1" id="KW-0862">Zinc</keyword>
<dbReference type="EMBL" id="JAUESC010000004">
    <property type="protein sequence ID" value="KAK0597943.1"/>
    <property type="molecule type" value="Genomic_DNA"/>
</dbReference>
<reference evidence="4" key="2">
    <citation type="submission" date="2023-06" db="EMBL/GenBank/DDBJ databases">
        <authorList>
            <person name="Swenson N.G."/>
            <person name="Wegrzyn J.L."/>
            <person name="Mcevoy S.L."/>
        </authorList>
    </citation>
    <scope>NUCLEOTIDE SEQUENCE</scope>
    <source>
        <strain evidence="4">NS2018</strain>
        <tissue evidence="4">Leaf</tissue>
    </source>
</reference>